<dbReference type="AlphaFoldDB" id="Q8EWI2"/>
<evidence type="ECO:0000313" key="1">
    <source>
        <dbReference type="EMBL" id="BAC44014.1"/>
    </source>
</evidence>
<accession>Q8EWI2</accession>
<protein>
    <submittedName>
        <fullName evidence="1">Uncharacterized protein</fullName>
    </submittedName>
</protein>
<organism evidence="1 2">
    <name type="scientific">Malacoplasma penetrans (strain HF-2)</name>
    <name type="common">Mycoplasma penetrans</name>
    <dbReference type="NCBI Taxonomy" id="272633"/>
    <lineage>
        <taxon>Bacteria</taxon>
        <taxon>Bacillati</taxon>
        <taxon>Mycoplasmatota</taxon>
        <taxon>Mycoplasmoidales</taxon>
        <taxon>Mycoplasmoidaceae</taxon>
        <taxon>Malacoplasma</taxon>
    </lineage>
</organism>
<dbReference type="InParanoid" id="Q8EWI2"/>
<proteinExistence type="predicted"/>
<dbReference type="Proteomes" id="UP000002522">
    <property type="component" value="Chromosome"/>
</dbReference>
<evidence type="ECO:0000313" key="2">
    <source>
        <dbReference type="Proteomes" id="UP000002522"/>
    </source>
</evidence>
<gene>
    <name evidence="1" type="ordered locus">MYPE2230</name>
</gene>
<dbReference type="HOGENOM" id="CLU_1925276_0_0_14"/>
<reference evidence="1 2" key="1">
    <citation type="journal article" date="2002" name="Nucleic Acids Res.">
        <title>The complete genomic sequence of Mycoplasma penetrans, an intracellular bacterial pathogen in humans.</title>
        <authorList>
            <person name="Sasaki Y."/>
            <person name="Ishikawa J."/>
            <person name="Yamashita A."/>
            <person name="Oshima K."/>
            <person name="Kenri T."/>
            <person name="Furuya K."/>
            <person name="Yoshino C."/>
            <person name="Horino A."/>
            <person name="Shiba T."/>
            <person name="Sasaki T."/>
            <person name="Hattori M."/>
        </authorList>
    </citation>
    <scope>NUCLEOTIDE SEQUENCE [LARGE SCALE GENOMIC DNA]</scope>
    <source>
        <strain evidence="1 2">HF-2</strain>
    </source>
</reference>
<dbReference type="RefSeq" id="WP_011077050.1">
    <property type="nucleotide sequence ID" value="NC_004432.1"/>
</dbReference>
<dbReference type="KEGG" id="mpe:MYPE2230"/>
<name>Q8EWI2_MALP2</name>
<dbReference type="EMBL" id="BA000026">
    <property type="protein sequence ID" value="BAC44014.1"/>
    <property type="molecule type" value="Genomic_DNA"/>
</dbReference>
<keyword evidence="2" id="KW-1185">Reference proteome</keyword>
<sequence length="131" mass="15400">MKNKNNINDLQRFKVEAKKRDKNFDKDLITIICVKETKDGDFHEAIDEFTISKIKDYLKEYLLNLGVEEEVFEQKFKEFSKKPTSNIEDLQNSLSEFVTNLLEHATGVELVDEIKREDGEIDYTHICPIKK</sequence>